<comment type="similarity">
    <text evidence="1">Belongs to the peptidase M20 family.</text>
</comment>
<sequence>MKKLSVNKQRIEAKLFALGKIGRNENGGLDRTTFTPAEIEARNWLKKELNRLCLTVHVDQAANIWARREGTNPELPVLAFGSHIDSVPNGGMYDGALGVILALEVMHVLEEYGVKTKHPLELVSFSAEEPNPFGLSTFGSRAMTGKLTVESITGVTNSDGCLLTEALREAGGDPDNFARAVRSPHEFAAYLEVHIEQGKRLLQREIPIGLVTGITGIYREEVTVIGEASHAGTTLMKDRVDAFLATVSMALALEEVLLHDPDEEVVGTIGQVIVKPNATNIVPGEVTFSLEIRGQSKEKIQDVLSQWEDKVQIIHRHRKIKVIRTVKLNQAPVAMSEKIIACCEDQANKLGYPTYRLGSMAGHDAAHMASITTSGMLFVPSLAGKSHCPEEASRIVDIEKAGNVLLHSILALDNSL</sequence>
<dbReference type="InterPro" id="IPR002933">
    <property type="entry name" value="Peptidase_M20"/>
</dbReference>
<dbReference type="NCBIfam" id="NF006771">
    <property type="entry name" value="PRK09290.1-5"/>
    <property type="match status" value="1"/>
</dbReference>
<keyword evidence="3" id="KW-0862">Zinc</keyword>
<dbReference type="GO" id="GO:0016813">
    <property type="term" value="F:hydrolase activity, acting on carbon-nitrogen (but not peptide) bonds, in linear amidines"/>
    <property type="evidence" value="ECO:0007669"/>
    <property type="project" value="InterPro"/>
</dbReference>
<dbReference type="EMBL" id="JABBPK010000001">
    <property type="protein sequence ID" value="NMO76490.1"/>
    <property type="molecule type" value="Genomic_DNA"/>
</dbReference>
<keyword evidence="6" id="KW-1185">Reference proteome</keyword>
<feature type="binding site" evidence="3">
    <location>
        <position position="194"/>
    </location>
    <ligand>
        <name>Zn(2+)</name>
        <dbReference type="ChEBI" id="CHEBI:29105"/>
        <label>1</label>
    </ligand>
</feature>
<dbReference type="Gene3D" id="3.30.70.360">
    <property type="match status" value="1"/>
</dbReference>
<keyword evidence="3" id="KW-0479">Metal-binding</keyword>
<proteinExistence type="inferred from homology"/>
<feature type="binding site" evidence="3">
    <location>
        <position position="387"/>
    </location>
    <ligand>
        <name>Zn(2+)</name>
        <dbReference type="ChEBI" id="CHEBI:29105"/>
        <label>2</label>
    </ligand>
</feature>
<feature type="binding site" evidence="3">
    <location>
        <position position="129"/>
    </location>
    <ligand>
        <name>Zn(2+)</name>
        <dbReference type="ChEBI" id="CHEBI:29105"/>
        <label>2</label>
    </ligand>
</feature>
<name>A0A7Y0PL92_9BACI</name>
<dbReference type="Proteomes" id="UP000588491">
    <property type="component" value="Unassembled WGS sequence"/>
</dbReference>
<feature type="binding site" evidence="3">
    <location>
        <position position="83"/>
    </location>
    <ligand>
        <name>Zn(2+)</name>
        <dbReference type="ChEBI" id="CHEBI:29105"/>
        <label>1</label>
    </ligand>
</feature>
<feature type="binding site" evidence="4">
    <location>
        <position position="219"/>
    </location>
    <ligand>
        <name>allantoate</name>
        <dbReference type="ChEBI" id="CHEBI:17536"/>
    </ligand>
</feature>
<feature type="binding site" evidence="4">
    <location>
        <position position="280"/>
    </location>
    <ligand>
        <name>allantoate</name>
        <dbReference type="ChEBI" id="CHEBI:17536"/>
    </ligand>
</feature>
<dbReference type="Gene3D" id="3.40.630.10">
    <property type="entry name" value="Zn peptidases"/>
    <property type="match status" value="1"/>
</dbReference>
<comment type="cofactor">
    <cofactor evidence="3">
        <name>Zn(2+)</name>
        <dbReference type="ChEBI" id="CHEBI:29105"/>
    </cofactor>
    <text evidence="3">Binds 2 Zn(2+) ions per subunit.</text>
</comment>
<gene>
    <name evidence="5" type="ORF">HHU08_05720</name>
</gene>
<evidence type="ECO:0000256" key="4">
    <source>
        <dbReference type="PIRSR" id="PIRSR001235-2"/>
    </source>
</evidence>
<dbReference type="PIRSF" id="PIRSF001235">
    <property type="entry name" value="Amidase_carbamoylase"/>
    <property type="match status" value="1"/>
</dbReference>
<dbReference type="InterPro" id="IPR036264">
    <property type="entry name" value="Bact_exopeptidase_dim_dom"/>
</dbReference>
<reference evidence="5 6" key="1">
    <citation type="submission" date="2020-04" db="EMBL/GenBank/DDBJ databases">
        <title>Bacillus sp. UniB3 isolated from commercial digestive syrup.</title>
        <authorList>
            <person name="Thorat V."/>
            <person name="Kirdat K."/>
            <person name="Tiwarekar B."/>
            <person name="Yadav A."/>
        </authorList>
    </citation>
    <scope>NUCLEOTIDE SEQUENCE [LARGE SCALE GENOMIC DNA]</scope>
    <source>
        <strain evidence="5 6">UniB3</strain>
    </source>
</reference>
<feature type="binding site" evidence="4">
    <location>
        <position position="293"/>
    </location>
    <ligand>
        <name>allantoate</name>
        <dbReference type="ChEBI" id="CHEBI:17536"/>
    </ligand>
</feature>
<dbReference type="PANTHER" id="PTHR32494">
    <property type="entry name" value="ALLANTOATE DEIMINASE-RELATED"/>
    <property type="match status" value="1"/>
</dbReference>
<dbReference type="CDD" id="cd03884">
    <property type="entry name" value="M20_bAS"/>
    <property type="match status" value="1"/>
</dbReference>
<organism evidence="5 6">
    <name type="scientific">Niallia alba</name>
    <dbReference type="NCBI Taxonomy" id="2729105"/>
    <lineage>
        <taxon>Bacteria</taxon>
        <taxon>Bacillati</taxon>
        <taxon>Bacillota</taxon>
        <taxon>Bacilli</taxon>
        <taxon>Bacillales</taxon>
        <taxon>Bacillaceae</taxon>
        <taxon>Niallia</taxon>
    </lineage>
</organism>
<evidence type="ECO:0000313" key="6">
    <source>
        <dbReference type="Proteomes" id="UP000588491"/>
    </source>
</evidence>
<accession>A0A7Y0PL92</accession>
<protein>
    <submittedName>
        <fullName evidence="5">Zn-dependent hydrolase</fullName>
    </submittedName>
</protein>
<feature type="binding site" evidence="3">
    <location>
        <position position="94"/>
    </location>
    <ligand>
        <name>Zn(2+)</name>
        <dbReference type="ChEBI" id="CHEBI:29105"/>
        <label>2</label>
    </ligand>
</feature>
<dbReference type="GO" id="GO:0046872">
    <property type="term" value="F:metal ion binding"/>
    <property type="evidence" value="ECO:0007669"/>
    <property type="project" value="UniProtKB-KW"/>
</dbReference>
<dbReference type="SUPFAM" id="SSF53187">
    <property type="entry name" value="Zn-dependent exopeptidases"/>
    <property type="match status" value="1"/>
</dbReference>
<dbReference type="PANTHER" id="PTHR32494:SF5">
    <property type="entry name" value="ALLANTOATE AMIDOHYDROLASE"/>
    <property type="match status" value="1"/>
</dbReference>
<comment type="caution">
    <text evidence="5">The sequence shown here is derived from an EMBL/GenBank/DDBJ whole genome shotgun (WGS) entry which is preliminary data.</text>
</comment>
<dbReference type="RefSeq" id="WP_169188004.1">
    <property type="nucleotide sequence ID" value="NZ_JABBPK010000001.1"/>
</dbReference>
<evidence type="ECO:0000256" key="3">
    <source>
        <dbReference type="PIRSR" id="PIRSR001235-1"/>
    </source>
</evidence>
<dbReference type="NCBIfam" id="TIGR01879">
    <property type="entry name" value="hydantase"/>
    <property type="match status" value="1"/>
</dbReference>
<dbReference type="InterPro" id="IPR010158">
    <property type="entry name" value="Amidase_Cbmase"/>
</dbReference>
<dbReference type="SUPFAM" id="SSF55031">
    <property type="entry name" value="Bacterial exopeptidase dimerisation domain"/>
    <property type="match status" value="1"/>
</dbReference>
<evidence type="ECO:0000256" key="1">
    <source>
        <dbReference type="ARBA" id="ARBA00006153"/>
    </source>
</evidence>
<evidence type="ECO:0000256" key="2">
    <source>
        <dbReference type="ARBA" id="ARBA00022801"/>
    </source>
</evidence>
<keyword evidence="2 5" id="KW-0378">Hydrolase</keyword>
<feature type="binding site" evidence="3">
    <location>
        <position position="94"/>
    </location>
    <ligand>
        <name>Zn(2+)</name>
        <dbReference type="ChEBI" id="CHEBI:29105"/>
        <label>1</label>
    </ligand>
</feature>
<evidence type="ECO:0000313" key="5">
    <source>
        <dbReference type="EMBL" id="NMO76490.1"/>
    </source>
</evidence>
<dbReference type="Pfam" id="PF01546">
    <property type="entry name" value="Peptidase_M20"/>
    <property type="match status" value="1"/>
</dbReference>
<dbReference type="AlphaFoldDB" id="A0A7Y0PL92"/>